<dbReference type="Pfam" id="PF07819">
    <property type="entry name" value="PGAP1"/>
    <property type="match status" value="1"/>
</dbReference>
<dbReference type="GO" id="GO:0005789">
    <property type="term" value="C:endoplasmic reticulum membrane"/>
    <property type="evidence" value="ECO:0007669"/>
    <property type="project" value="UniProtKB-SubCell"/>
</dbReference>
<evidence type="ECO:0000256" key="1">
    <source>
        <dbReference type="ARBA" id="ARBA00004477"/>
    </source>
</evidence>
<evidence type="ECO:0000256" key="7">
    <source>
        <dbReference type="ARBA" id="ARBA00022927"/>
    </source>
</evidence>
<dbReference type="AlphaFoldDB" id="A0AAD2Q4N6"/>
<keyword evidence="3 10" id="KW-0813">Transport</keyword>
<keyword evidence="6 10" id="KW-0256">Endoplasmic reticulum</keyword>
<dbReference type="EC" id="3.1.-.-" evidence="10"/>
<feature type="transmembrane region" description="Helical" evidence="10">
    <location>
        <begin position="892"/>
        <end position="911"/>
    </location>
</feature>
<dbReference type="PANTHER" id="PTHR15495">
    <property type="entry name" value="NEGATIVE REGULATOR OF VESICLE FORMATION-RELATED"/>
    <property type="match status" value="1"/>
</dbReference>
<feature type="signal peptide" evidence="11">
    <location>
        <begin position="1"/>
        <end position="22"/>
    </location>
</feature>
<organism evidence="14 15">
    <name type="scientific">Mycena citricolor</name>
    <dbReference type="NCBI Taxonomy" id="2018698"/>
    <lineage>
        <taxon>Eukaryota</taxon>
        <taxon>Fungi</taxon>
        <taxon>Dikarya</taxon>
        <taxon>Basidiomycota</taxon>
        <taxon>Agaricomycotina</taxon>
        <taxon>Agaricomycetes</taxon>
        <taxon>Agaricomycetidae</taxon>
        <taxon>Agaricales</taxon>
        <taxon>Marasmiineae</taxon>
        <taxon>Mycenaceae</taxon>
        <taxon>Mycena</taxon>
    </lineage>
</organism>
<comment type="subcellular location">
    <subcellularLocation>
        <location evidence="1">Endoplasmic reticulum membrane</location>
        <topology evidence="1">Multi-pass membrane protein</topology>
    </subcellularLocation>
</comment>
<evidence type="ECO:0000313" key="15">
    <source>
        <dbReference type="Proteomes" id="UP001295794"/>
    </source>
</evidence>
<evidence type="ECO:0000313" key="14">
    <source>
        <dbReference type="EMBL" id="CAK5275290.1"/>
    </source>
</evidence>
<dbReference type="Proteomes" id="UP001295794">
    <property type="component" value="Unassembled WGS sequence"/>
</dbReference>
<evidence type="ECO:0000256" key="5">
    <source>
        <dbReference type="ARBA" id="ARBA00022801"/>
    </source>
</evidence>
<dbReference type="PANTHER" id="PTHR15495:SF7">
    <property type="entry name" value="GPI INOSITOL-DEACYLASE"/>
    <property type="match status" value="1"/>
</dbReference>
<evidence type="ECO:0000256" key="10">
    <source>
        <dbReference type="RuleBase" id="RU365011"/>
    </source>
</evidence>
<dbReference type="GO" id="GO:0015031">
    <property type="term" value="P:protein transport"/>
    <property type="evidence" value="ECO:0007669"/>
    <property type="project" value="UniProtKB-KW"/>
</dbReference>
<feature type="transmembrane region" description="Helical" evidence="10">
    <location>
        <begin position="803"/>
        <end position="826"/>
    </location>
</feature>
<feature type="domain" description="GPI inositol-deacylase transmembrane" evidence="13">
    <location>
        <begin position="656"/>
        <end position="908"/>
    </location>
</feature>
<evidence type="ECO:0000256" key="8">
    <source>
        <dbReference type="ARBA" id="ARBA00022989"/>
    </source>
</evidence>
<evidence type="ECO:0000259" key="13">
    <source>
        <dbReference type="Pfam" id="PF25140"/>
    </source>
</evidence>
<keyword evidence="7 10" id="KW-0653">Protein transport</keyword>
<dbReference type="InterPro" id="IPR056824">
    <property type="entry name" value="PGAP1_TMD"/>
</dbReference>
<accession>A0AAD2Q4N6</accession>
<keyword evidence="5 10" id="KW-0378">Hydrolase</keyword>
<evidence type="ECO:0000256" key="2">
    <source>
        <dbReference type="ARBA" id="ARBA00006931"/>
    </source>
</evidence>
<dbReference type="InterPro" id="IPR039529">
    <property type="entry name" value="PGAP1/BST1"/>
</dbReference>
<dbReference type="InterPro" id="IPR029058">
    <property type="entry name" value="AB_hydrolase_fold"/>
</dbReference>
<keyword evidence="15" id="KW-1185">Reference proteome</keyword>
<comment type="similarity">
    <text evidence="2 10">Belongs to the GPI inositol-deacylase family.</text>
</comment>
<protein>
    <recommendedName>
        <fullName evidence="10">GPI inositol-deacylase</fullName>
        <ecNumber evidence="10">3.1.-.-</ecNumber>
    </recommendedName>
</protein>
<feature type="transmembrane region" description="Helical" evidence="10">
    <location>
        <begin position="665"/>
        <end position="692"/>
    </location>
</feature>
<name>A0AAD2Q4N6_9AGAR</name>
<feature type="transmembrane region" description="Helical" evidence="10">
    <location>
        <begin position="713"/>
        <end position="731"/>
    </location>
</feature>
<feature type="transmembrane region" description="Helical" evidence="10">
    <location>
        <begin position="638"/>
        <end position="659"/>
    </location>
</feature>
<keyword evidence="9 10" id="KW-0472">Membrane</keyword>
<feature type="domain" description="GPI inositol-deacylase PGAP1-like alpha/beta" evidence="12">
    <location>
        <begin position="86"/>
        <end position="302"/>
    </location>
</feature>
<evidence type="ECO:0000259" key="12">
    <source>
        <dbReference type="Pfam" id="PF07819"/>
    </source>
</evidence>
<comment type="caution">
    <text evidence="14">The sequence shown here is derived from an EMBL/GenBank/DDBJ whole genome shotgun (WGS) entry which is preliminary data.</text>
</comment>
<dbReference type="Gene3D" id="3.40.50.1820">
    <property type="entry name" value="alpha/beta hydrolase"/>
    <property type="match status" value="1"/>
</dbReference>
<proteinExistence type="inferred from homology"/>
<dbReference type="GO" id="GO:0006888">
    <property type="term" value="P:endoplasmic reticulum to Golgi vesicle-mediated transport"/>
    <property type="evidence" value="ECO:0007669"/>
    <property type="project" value="TreeGrafter"/>
</dbReference>
<evidence type="ECO:0000256" key="6">
    <source>
        <dbReference type="ARBA" id="ARBA00022824"/>
    </source>
</evidence>
<evidence type="ECO:0000256" key="4">
    <source>
        <dbReference type="ARBA" id="ARBA00022692"/>
    </source>
</evidence>
<keyword evidence="4 10" id="KW-0812">Transmembrane</keyword>
<feature type="transmembrane region" description="Helical" evidence="10">
    <location>
        <begin position="870"/>
        <end position="886"/>
    </location>
</feature>
<sequence>MRLEPKLIALFSVLTVAVLYYATEDIARELSPQGCRMSYMYPSYVLQDGFDLVWTPLARRYSLWLYREVDGYGRGWEGTNVSQGLGTPVLFIPGNAGSSRQVRSIASSATRQYFDAPFSVAPEFRGTAVKPLDFFAVEFNEDLSAFHGPTLEAQTAYTARAVAYILSLYPPGTQIIVMGHSMGGVVAAALLPSAYIAAVITMSTPHTLPPARFDARIDAVYGRNQRVLRGDAGTPIVSLCGGAADMMIPSEACILPPVAAPKDVFQRTVFTSALEGAWTGVGHREMVWCHQVRWRVARASLELGAVGASQALDRWLRDGHGPAPLLHAAGSQVDDGDVVPDGLQLRNPRGNRTYRLPVPASEARFVMLVSGGSVGPVGPHKVGTLAVSTSSCQDENARCSVLEPTTLKLIPNPLPERPFPVPQEGADESEGAVLFEAVVPKGSRWISVSVTGGQGSGWIAAGLTTEQKIENGAGTLRLMFGRVSATLPTSPNLRTTLSFPNLLSNALIVYRVTLEGADSCPERPLFEPLIAHTSHPSETHYFPLSGSRILLHTHASAPHVVSPLTGIEFTIYSSACRPTLNISVDWTATLGRVATRYFTAVPAWAVGVVSILLLNAWRSATEVPDVPSNIDDFVGKPLRRMLLASVLLSAVPLPVEFYLGNAGHLLFSGIALVLLLVATGFVVVSWWILRALMWPLGKLGGSRFKRRREDSSVHRSTLISMALVLLLILLVVPWQVAFLGCWAIHLYNCAASQAHLKHLASIPDTVAIPLLRQQDGHEASDVARRPSATPPYITANHNHSMHLLLLMTWLLPLAAPVLVVWARTLATAGLTAPFDGDHFVLSVAPFLLLVDFLTWVGGPVFEEQRFERRLSVRWIFAALGAAAFLIGSRKAYFVFDVAKVAIGLVVVVRIGPRYWGRSGWNPL</sequence>
<keyword evidence="11" id="KW-0732">Signal</keyword>
<feature type="chain" id="PRO_5042254743" description="GPI inositol-deacylase" evidence="11">
    <location>
        <begin position="23"/>
        <end position="923"/>
    </location>
</feature>
<feature type="transmembrane region" description="Helical" evidence="10">
    <location>
        <begin position="838"/>
        <end position="858"/>
    </location>
</feature>
<comment type="function">
    <text evidence="10">Involved in inositol deacylation of GPI-anchored proteins which plays important roles in the quality control and ER-associated degradation of GPI-anchored proteins.</text>
</comment>
<dbReference type="SUPFAM" id="SSF53474">
    <property type="entry name" value="alpha/beta-Hydrolases"/>
    <property type="match status" value="1"/>
</dbReference>
<dbReference type="EMBL" id="CAVNYO010000405">
    <property type="protein sequence ID" value="CAK5275290.1"/>
    <property type="molecule type" value="Genomic_DNA"/>
</dbReference>
<evidence type="ECO:0000256" key="9">
    <source>
        <dbReference type="ARBA" id="ARBA00023136"/>
    </source>
</evidence>
<dbReference type="Pfam" id="PF25140">
    <property type="entry name" value="PGAP1_TMD"/>
    <property type="match status" value="1"/>
</dbReference>
<evidence type="ECO:0000256" key="3">
    <source>
        <dbReference type="ARBA" id="ARBA00022448"/>
    </source>
</evidence>
<evidence type="ECO:0000256" key="11">
    <source>
        <dbReference type="SAM" id="SignalP"/>
    </source>
</evidence>
<reference evidence="14" key="1">
    <citation type="submission" date="2023-11" db="EMBL/GenBank/DDBJ databases">
        <authorList>
            <person name="De Vega J J."/>
            <person name="De Vega J J."/>
        </authorList>
    </citation>
    <scope>NUCLEOTIDE SEQUENCE</scope>
</reference>
<keyword evidence="8 10" id="KW-1133">Transmembrane helix</keyword>
<dbReference type="InterPro" id="IPR012908">
    <property type="entry name" value="PGAP1-ab_dom-like"/>
</dbReference>
<dbReference type="GO" id="GO:0050185">
    <property type="term" value="F:phosphatidylinositol deacylase activity"/>
    <property type="evidence" value="ECO:0007669"/>
    <property type="project" value="TreeGrafter"/>
</dbReference>
<gene>
    <name evidence="14" type="ORF">MYCIT1_LOCUS22974</name>
</gene>
<dbReference type="GO" id="GO:0006505">
    <property type="term" value="P:GPI anchor metabolic process"/>
    <property type="evidence" value="ECO:0007669"/>
    <property type="project" value="TreeGrafter"/>
</dbReference>